<sequence length="39" mass="4301">MDSVANKFPCHLQSIAETKSPMLENLMKISEVLSQIPAV</sequence>
<dbReference type="EMBL" id="KK118804">
    <property type="protein sequence ID" value="KFM73896.1"/>
    <property type="molecule type" value="Genomic_DNA"/>
</dbReference>
<keyword evidence="2" id="KW-1185">Reference proteome</keyword>
<evidence type="ECO:0000313" key="1">
    <source>
        <dbReference type="EMBL" id="KFM73896.1"/>
    </source>
</evidence>
<feature type="non-terminal residue" evidence="1">
    <location>
        <position position="39"/>
    </location>
</feature>
<dbReference type="AlphaFoldDB" id="A0A087U957"/>
<evidence type="ECO:0000313" key="2">
    <source>
        <dbReference type="Proteomes" id="UP000054359"/>
    </source>
</evidence>
<reference evidence="1 2" key="1">
    <citation type="submission" date="2013-11" db="EMBL/GenBank/DDBJ databases">
        <title>Genome sequencing of Stegodyphus mimosarum.</title>
        <authorList>
            <person name="Bechsgaard J."/>
        </authorList>
    </citation>
    <scope>NUCLEOTIDE SEQUENCE [LARGE SCALE GENOMIC DNA]</scope>
</reference>
<name>A0A087U957_STEMI</name>
<organism evidence="1 2">
    <name type="scientific">Stegodyphus mimosarum</name>
    <name type="common">African social velvet spider</name>
    <dbReference type="NCBI Taxonomy" id="407821"/>
    <lineage>
        <taxon>Eukaryota</taxon>
        <taxon>Metazoa</taxon>
        <taxon>Ecdysozoa</taxon>
        <taxon>Arthropoda</taxon>
        <taxon>Chelicerata</taxon>
        <taxon>Arachnida</taxon>
        <taxon>Araneae</taxon>
        <taxon>Araneomorphae</taxon>
        <taxon>Entelegynae</taxon>
        <taxon>Eresoidea</taxon>
        <taxon>Eresidae</taxon>
        <taxon>Stegodyphus</taxon>
    </lineage>
</organism>
<accession>A0A087U957</accession>
<gene>
    <name evidence="1" type="ORF">X975_01880</name>
</gene>
<dbReference type="Proteomes" id="UP000054359">
    <property type="component" value="Unassembled WGS sequence"/>
</dbReference>
<protein>
    <submittedName>
        <fullName evidence="1">Uncharacterized protein</fullName>
    </submittedName>
</protein>
<proteinExistence type="predicted"/>